<dbReference type="KEGG" id="nte:NEUTE1DRAFT100477"/>
<proteinExistence type="predicted"/>
<evidence type="ECO:0000313" key="2">
    <source>
        <dbReference type="Proteomes" id="UP000008065"/>
    </source>
</evidence>
<gene>
    <name evidence="1" type="ORF">NEUTE1DRAFT_100477</name>
</gene>
<evidence type="ECO:0000313" key="1">
    <source>
        <dbReference type="EMBL" id="EGO57573.1"/>
    </source>
</evidence>
<protein>
    <submittedName>
        <fullName evidence="1">Uncharacterized protein</fullName>
    </submittedName>
</protein>
<sequence length="68" mass="7275">MDAQVRAKASQLKLSNHGAGAHSSWAVIQELDKSKRGSSSAGIFRACRRRLFGSVPVDIPGVGRLSVR</sequence>
<dbReference type="Proteomes" id="UP000008065">
    <property type="component" value="Unassembled WGS sequence"/>
</dbReference>
<name>F8MLF1_NEUT8</name>
<reference evidence="2" key="1">
    <citation type="journal article" date="2011" name="Genetics">
        <title>Massive changes in genome architecture accompany the transition to self-fertility in the filamentous fungus Neurospora tetrasperma.</title>
        <authorList>
            <person name="Ellison C.E."/>
            <person name="Stajich J.E."/>
            <person name="Jacobson D.J."/>
            <person name="Natvig D.O."/>
            <person name="Lapidus A."/>
            <person name="Foster B."/>
            <person name="Aerts A."/>
            <person name="Riley R."/>
            <person name="Lindquist E.A."/>
            <person name="Grigoriev I.V."/>
            <person name="Taylor J.W."/>
        </authorList>
    </citation>
    <scope>NUCLEOTIDE SEQUENCE [LARGE SCALE GENOMIC DNA]</scope>
    <source>
        <strain evidence="2">FGSC 2508 / P0657</strain>
    </source>
</reference>
<dbReference type="GeneID" id="20821667"/>
<accession>F8MLF1</accession>
<dbReference type="VEuPathDB" id="FungiDB:NEUTE1DRAFT_100477"/>
<keyword evidence="2" id="KW-1185">Reference proteome</keyword>
<organism evidence="1 2">
    <name type="scientific">Neurospora tetrasperma (strain FGSC 2508 / ATCC MYA-4615 / P0657)</name>
    <dbReference type="NCBI Taxonomy" id="510951"/>
    <lineage>
        <taxon>Eukaryota</taxon>
        <taxon>Fungi</taxon>
        <taxon>Dikarya</taxon>
        <taxon>Ascomycota</taxon>
        <taxon>Pezizomycotina</taxon>
        <taxon>Sordariomycetes</taxon>
        <taxon>Sordariomycetidae</taxon>
        <taxon>Sordariales</taxon>
        <taxon>Sordariaceae</taxon>
        <taxon>Neurospora</taxon>
    </lineage>
</organism>
<dbReference type="HOGENOM" id="CLU_2794566_0_0_1"/>
<dbReference type="RefSeq" id="XP_009850676.1">
    <property type="nucleotide sequence ID" value="XM_009852374.1"/>
</dbReference>
<dbReference type="EMBL" id="GL891304">
    <property type="protein sequence ID" value="EGO57573.1"/>
    <property type="molecule type" value="Genomic_DNA"/>
</dbReference>
<dbReference type="AlphaFoldDB" id="F8MLF1"/>